<evidence type="ECO:0000256" key="1">
    <source>
        <dbReference type="SAM" id="MobiDB-lite"/>
    </source>
</evidence>
<organism evidence="2 3">
    <name type="scientific">Araneus ventricosus</name>
    <name type="common">Orbweaver spider</name>
    <name type="synonym">Epeira ventricosa</name>
    <dbReference type="NCBI Taxonomy" id="182803"/>
    <lineage>
        <taxon>Eukaryota</taxon>
        <taxon>Metazoa</taxon>
        <taxon>Ecdysozoa</taxon>
        <taxon>Arthropoda</taxon>
        <taxon>Chelicerata</taxon>
        <taxon>Arachnida</taxon>
        <taxon>Araneae</taxon>
        <taxon>Araneomorphae</taxon>
        <taxon>Entelegynae</taxon>
        <taxon>Araneoidea</taxon>
        <taxon>Araneidae</taxon>
        <taxon>Araneus</taxon>
    </lineage>
</organism>
<accession>A0A4Y2AGT1</accession>
<sequence>MPLMQKQSVGVGEGGSSRVGGAINDGAERSSMSSSVTVAAGGAGVVHRNVLESDVTACIDFFERSFCDALEVLLYSWKTQVLSDISVPNIPGLSCDNPDN</sequence>
<protein>
    <submittedName>
        <fullName evidence="2">Uncharacterized protein</fullName>
    </submittedName>
</protein>
<gene>
    <name evidence="2" type="ORF">AVEN_49013_1</name>
</gene>
<evidence type="ECO:0000313" key="2">
    <source>
        <dbReference type="EMBL" id="GBL79071.1"/>
    </source>
</evidence>
<reference evidence="2 3" key="1">
    <citation type="journal article" date="2019" name="Sci. Rep.">
        <title>Orb-weaving spider Araneus ventricosus genome elucidates the spidroin gene catalogue.</title>
        <authorList>
            <person name="Kono N."/>
            <person name="Nakamura H."/>
            <person name="Ohtoshi R."/>
            <person name="Moran D.A.P."/>
            <person name="Shinohara A."/>
            <person name="Yoshida Y."/>
            <person name="Fujiwara M."/>
            <person name="Mori M."/>
            <person name="Tomita M."/>
            <person name="Arakawa K."/>
        </authorList>
    </citation>
    <scope>NUCLEOTIDE SEQUENCE [LARGE SCALE GENOMIC DNA]</scope>
</reference>
<dbReference type="AlphaFoldDB" id="A0A4Y2AGT1"/>
<comment type="caution">
    <text evidence="2">The sequence shown here is derived from an EMBL/GenBank/DDBJ whole genome shotgun (WGS) entry which is preliminary data.</text>
</comment>
<keyword evidence="3" id="KW-1185">Reference proteome</keyword>
<feature type="region of interest" description="Disordered" evidence="1">
    <location>
        <begin position="1"/>
        <end position="32"/>
    </location>
</feature>
<dbReference type="EMBL" id="BGPR01000017">
    <property type="protein sequence ID" value="GBL79071.1"/>
    <property type="molecule type" value="Genomic_DNA"/>
</dbReference>
<dbReference type="Proteomes" id="UP000499080">
    <property type="component" value="Unassembled WGS sequence"/>
</dbReference>
<proteinExistence type="predicted"/>
<evidence type="ECO:0000313" key="3">
    <source>
        <dbReference type="Proteomes" id="UP000499080"/>
    </source>
</evidence>
<name>A0A4Y2AGT1_ARAVE</name>